<protein>
    <submittedName>
        <fullName evidence="6">Oxidoreductase</fullName>
    </submittedName>
</protein>
<keyword evidence="4" id="KW-0411">Iron-sulfur</keyword>
<dbReference type="Pfam" id="PF01512">
    <property type="entry name" value="Complex1_51K"/>
    <property type="match status" value="1"/>
</dbReference>
<evidence type="ECO:0000256" key="2">
    <source>
        <dbReference type="ARBA" id="ARBA00022723"/>
    </source>
</evidence>
<dbReference type="GO" id="GO:0003954">
    <property type="term" value="F:NADH dehydrogenase activity"/>
    <property type="evidence" value="ECO:0007669"/>
    <property type="project" value="TreeGrafter"/>
</dbReference>
<dbReference type="PANTHER" id="PTHR11780">
    <property type="entry name" value="NADH-UBIQUINONE OXIDOREDUCTASE FLAVOPROTEIN 1 NDUFV1"/>
    <property type="match status" value="1"/>
</dbReference>
<evidence type="ECO:0000256" key="3">
    <source>
        <dbReference type="ARBA" id="ARBA00023004"/>
    </source>
</evidence>
<evidence type="ECO:0000259" key="5">
    <source>
        <dbReference type="Pfam" id="PF01512"/>
    </source>
</evidence>
<keyword evidence="1" id="KW-0004">4Fe-4S</keyword>
<dbReference type="EMBL" id="JAAGMP010000946">
    <property type="protein sequence ID" value="NEC20740.1"/>
    <property type="molecule type" value="Genomic_DNA"/>
</dbReference>
<feature type="non-terminal residue" evidence="6">
    <location>
        <position position="184"/>
    </location>
</feature>
<organism evidence="6 7">
    <name type="scientific">Streptomyces parvus</name>
    <dbReference type="NCBI Taxonomy" id="66428"/>
    <lineage>
        <taxon>Bacteria</taxon>
        <taxon>Bacillati</taxon>
        <taxon>Actinomycetota</taxon>
        <taxon>Actinomycetes</taxon>
        <taxon>Kitasatosporales</taxon>
        <taxon>Streptomycetaceae</taxon>
        <taxon>Streptomyces</taxon>
    </lineage>
</organism>
<dbReference type="AlphaFoldDB" id="A0A7K3RZS4"/>
<keyword evidence="2" id="KW-0479">Metal-binding</keyword>
<evidence type="ECO:0000313" key="6">
    <source>
        <dbReference type="EMBL" id="NEC20740.1"/>
    </source>
</evidence>
<gene>
    <name evidence="6" type="ORF">G3I50_21220</name>
</gene>
<feature type="domain" description="NADH-ubiquinone oxidoreductase 51kDa subunit FMN-binding" evidence="5">
    <location>
        <begin position="56"/>
        <end position="183"/>
    </location>
</feature>
<reference evidence="6 7" key="1">
    <citation type="submission" date="2020-01" db="EMBL/GenBank/DDBJ databases">
        <title>Insect and environment-associated Actinomycetes.</title>
        <authorList>
            <person name="Currrie C."/>
            <person name="Chevrette M."/>
            <person name="Carlson C."/>
            <person name="Stubbendieck R."/>
            <person name="Wendt-Pienkowski E."/>
        </authorList>
    </citation>
    <scope>NUCLEOTIDE SEQUENCE [LARGE SCALE GENOMIC DNA]</scope>
    <source>
        <strain evidence="6 7">SID7590</strain>
    </source>
</reference>
<sequence length="184" mass="19616">MNVPLPDVPEVRVVGLPQLTTGFDLVERLDLAMHLKVHGPLEPMTGERLAELAETISLRGRGGAGFPFGKKLRAVAKASIRRGVRPVVVINGSEGEPACRKDTVLLNRAPHLILDGALLAAEALGARTLVVAVTRNSTEISVRAALAERGLSDRRGQQLRARVVRTPERMVSGEASSVIRAANG</sequence>
<dbReference type="SUPFAM" id="SSF142019">
    <property type="entry name" value="Nqo1 FMN-binding domain-like"/>
    <property type="match status" value="1"/>
</dbReference>
<dbReference type="GO" id="GO:0045333">
    <property type="term" value="P:cellular respiration"/>
    <property type="evidence" value="ECO:0007669"/>
    <property type="project" value="TreeGrafter"/>
</dbReference>
<keyword evidence="3" id="KW-0408">Iron</keyword>
<dbReference type="GO" id="GO:0046872">
    <property type="term" value="F:metal ion binding"/>
    <property type="evidence" value="ECO:0007669"/>
    <property type="project" value="UniProtKB-KW"/>
</dbReference>
<dbReference type="Gene3D" id="3.40.50.11540">
    <property type="entry name" value="NADH-ubiquinone oxidoreductase 51kDa subunit"/>
    <property type="match status" value="1"/>
</dbReference>
<dbReference type="GO" id="GO:0051539">
    <property type="term" value="F:4 iron, 4 sulfur cluster binding"/>
    <property type="evidence" value="ECO:0007669"/>
    <property type="project" value="UniProtKB-KW"/>
</dbReference>
<dbReference type="InterPro" id="IPR037225">
    <property type="entry name" value="Nuo51_FMN-bd_sf"/>
</dbReference>
<accession>A0A7K3RZS4</accession>
<evidence type="ECO:0000256" key="1">
    <source>
        <dbReference type="ARBA" id="ARBA00022485"/>
    </source>
</evidence>
<comment type="caution">
    <text evidence="6">The sequence shown here is derived from an EMBL/GenBank/DDBJ whole genome shotgun (WGS) entry which is preliminary data.</text>
</comment>
<dbReference type="Proteomes" id="UP000469670">
    <property type="component" value="Unassembled WGS sequence"/>
</dbReference>
<evidence type="ECO:0000313" key="7">
    <source>
        <dbReference type="Proteomes" id="UP000469670"/>
    </source>
</evidence>
<name>A0A7K3RZS4_9ACTN</name>
<evidence type="ECO:0000256" key="4">
    <source>
        <dbReference type="ARBA" id="ARBA00023014"/>
    </source>
</evidence>
<dbReference type="PANTHER" id="PTHR11780:SF10">
    <property type="entry name" value="NADH DEHYDROGENASE [UBIQUINONE] FLAVOPROTEIN 1, MITOCHONDRIAL"/>
    <property type="match status" value="1"/>
</dbReference>
<dbReference type="InterPro" id="IPR011538">
    <property type="entry name" value="Nuo51_FMN-bd"/>
</dbReference>
<proteinExistence type="predicted"/>
<dbReference type="InterPro" id="IPR050837">
    <property type="entry name" value="ComplexI_51kDa_subunit"/>
</dbReference>